<dbReference type="Pfam" id="PF21787">
    <property type="entry name" value="TNP-like_RNaseH_N"/>
    <property type="match status" value="1"/>
</dbReference>
<evidence type="ECO:0000259" key="2">
    <source>
        <dbReference type="Pfam" id="PF21789"/>
    </source>
</evidence>
<dbReference type="InterPro" id="IPR048367">
    <property type="entry name" value="TNP-like_RNaseH_C"/>
</dbReference>
<name>A0A0J7KCY5_LASNI</name>
<keyword evidence="4" id="KW-1185">Reference proteome</keyword>
<gene>
    <name evidence="3" type="ORF">RF55_12335</name>
</gene>
<dbReference type="OrthoDB" id="7695767at2759"/>
<dbReference type="AlphaFoldDB" id="A0A0J7KCY5"/>
<dbReference type="EMBL" id="LBMM01009320">
    <property type="protein sequence ID" value="KMQ88212.1"/>
    <property type="molecule type" value="Genomic_DNA"/>
</dbReference>
<dbReference type="PANTHER" id="PTHR47577:SF2">
    <property type="entry name" value="THAP DOMAIN CONTAINING 9"/>
    <property type="match status" value="1"/>
</dbReference>
<dbReference type="Pfam" id="PF21789">
    <property type="entry name" value="TNP-like_RNaseH_C"/>
    <property type="match status" value="1"/>
</dbReference>
<proteinExistence type="predicted"/>
<dbReference type="InterPro" id="IPR048365">
    <property type="entry name" value="TNP-like_RNaseH_N"/>
</dbReference>
<evidence type="ECO:0000313" key="4">
    <source>
        <dbReference type="Proteomes" id="UP000036403"/>
    </source>
</evidence>
<feature type="domain" description="Transposable element P transposase-like RNase H C-terminal" evidence="2">
    <location>
        <begin position="292"/>
        <end position="322"/>
    </location>
</feature>
<dbReference type="STRING" id="67767.A0A0J7KCY5"/>
<feature type="domain" description="Transposable element P transposase-like RNase H" evidence="1">
    <location>
        <begin position="5"/>
        <end position="119"/>
    </location>
</feature>
<organism evidence="3 4">
    <name type="scientific">Lasius niger</name>
    <name type="common">Black garden ant</name>
    <dbReference type="NCBI Taxonomy" id="67767"/>
    <lineage>
        <taxon>Eukaryota</taxon>
        <taxon>Metazoa</taxon>
        <taxon>Ecdysozoa</taxon>
        <taxon>Arthropoda</taxon>
        <taxon>Hexapoda</taxon>
        <taxon>Insecta</taxon>
        <taxon>Pterygota</taxon>
        <taxon>Neoptera</taxon>
        <taxon>Endopterygota</taxon>
        <taxon>Hymenoptera</taxon>
        <taxon>Apocrita</taxon>
        <taxon>Aculeata</taxon>
        <taxon>Formicoidea</taxon>
        <taxon>Formicidae</taxon>
        <taxon>Formicinae</taxon>
        <taxon>Lasius</taxon>
        <taxon>Lasius</taxon>
    </lineage>
</organism>
<dbReference type="PaxDb" id="67767-A0A0J7KCY5"/>
<evidence type="ECO:0000259" key="1">
    <source>
        <dbReference type="Pfam" id="PF21787"/>
    </source>
</evidence>
<dbReference type="PANTHER" id="PTHR47577">
    <property type="entry name" value="THAP DOMAIN-CONTAINING PROTEIN 6"/>
    <property type="match status" value="1"/>
</dbReference>
<sequence>MEPSNVRGVLLLDEMKVSKTIAFNRNTLQVEGFTNLGKYTPKHQVEKKGDHALVFMFQPFKGKWVQTLGCFLSCGSASGAILHQLVMECIILAGKSGFKVDGVTSDGASWNRSMWDKFGVMEEEIPDGMLSLKHWYVLLAIENPKSFNLKVNYKLTEQHVKPKYYQKMNVAIAFQFFGVANAMELFKNDHSDLADCDESIKFCTRVKALITAMNSRTPINALKPSNQSWKDIEDFLQYLQAWEKEAKEKNYEFITKSTCYGLKVSLKATLEICTFLVQKCDFIYLMIARLIQDNLERFFGMMRHCCGSNEHPDSQLFIQMYKLVSTYSLIKPPKGCNISGGELMNVLLSIKDIRNFAERQQQWLDQIDTILDRGKNVDILAEAASELDGHDYFLCTTSDYVLSYIAEHIARKGPRFAKFGD</sequence>
<comment type="caution">
    <text evidence="3">The sequence shown here is derived from an EMBL/GenBank/DDBJ whole genome shotgun (WGS) entry which is preliminary data.</text>
</comment>
<evidence type="ECO:0000313" key="3">
    <source>
        <dbReference type="EMBL" id="KMQ88212.1"/>
    </source>
</evidence>
<reference evidence="3 4" key="1">
    <citation type="submission" date="2015-04" db="EMBL/GenBank/DDBJ databases">
        <title>Lasius niger genome sequencing.</title>
        <authorList>
            <person name="Konorov E.A."/>
            <person name="Nikitin M.A."/>
            <person name="Kirill M.V."/>
            <person name="Chang P."/>
        </authorList>
    </citation>
    <scope>NUCLEOTIDE SEQUENCE [LARGE SCALE GENOMIC DNA]</scope>
    <source>
        <tissue evidence="3">Whole</tissue>
    </source>
</reference>
<accession>A0A0J7KCY5</accession>
<feature type="non-terminal residue" evidence="3">
    <location>
        <position position="421"/>
    </location>
</feature>
<dbReference type="Proteomes" id="UP000036403">
    <property type="component" value="Unassembled WGS sequence"/>
</dbReference>
<protein>
    <submittedName>
        <fullName evidence="3">Reversion-inducing cysteine-rich protein</fullName>
    </submittedName>
</protein>